<protein>
    <submittedName>
        <fullName evidence="1">Uncharacterized protein</fullName>
    </submittedName>
</protein>
<dbReference type="EMBL" id="VDEP01000414">
    <property type="protein sequence ID" value="KAA1086080.1"/>
    <property type="molecule type" value="Genomic_DNA"/>
</dbReference>
<accession>A0A5B0NDJ1</accession>
<name>A0A5B0NDJ1_PUCGR</name>
<dbReference type="AlphaFoldDB" id="A0A5B0NDJ1"/>
<evidence type="ECO:0000313" key="1">
    <source>
        <dbReference type="EMBL" id="KAA1086080.1"/>
    </source>
</evidence>
<sequence length="121" mass="14121">MALRYFTSQALLIPCGNRRSRPVQTNLIELRIILSCRCKAAISPQLAGFIRFKFWTLLIRSWCDNGTLHRCRALAIGHPILVSKPFQIPSSCTGEQRCNRIWQQFVLVSYYSLRERKFFAR</sequence>
<proteinExistence type="predicted"/>
<dbReference type="Proteomes" id="UP000325313">
    <property type="component" value="Unassembled WGS sequence"/>
</dbReference>
<evidence type="ECO:0000313" key="2">
    <source>
        <dbReference type="Proteomes" id="UP000325313"/>
    </source>
</evidence>
<organism evidence="1 2">
    <name type="scientific">Puccinia graminis f. sp. tritici</name>
    <dbReference type="NCBI Taxonomy" id="56615"/>
    <lineage>
        <taxon>Eukaryota</taxon>
        <taxon>Fungi</taxon>
        <taxon>Dikarya</taxon>
        <taxon>Basidiomycota</taxon>
        <taxon>Pucciniomycotina</taxon>
        <taxon>Pucciniomycetes</taxon>
        <taxon>Pucciniales</taxon>
        <taxon>Pucciniaceae</taxon>
        <taxon>Puccinia</taxon>
    </lineage>
</organism>
<comment type="caution">
    <text evidence="1">The sequence shown here is derived from an EMBL/GenBank/DDBJ whole genome shotgun (WGS) entry which is preliminary data.</text>
</comment>
<gene>
    <name evidence="1" type="ORF">PGTUg99_015217</name>
</gene>
<reference evidence="1 2" key="1">
    <citation type="submission" date="2019-05" db="EMBL/GenBank/DDBJ databases">
        <title>Emergence of the Ug99 lineage of the wheat stem rust pathogen through somatic hybridization.</title>
        <authorList>
            <person name="Li F."/>
            <person name="Upadhyaya N.M."/>
            <person name="Sperschneider J."/>
            <person name="Matny O."/>
            <person name="Nguyen-Phuc H."/>
            <person name="Mago R."/>
            <person name="Raley C."/>
            <person name="Miller M.E."/>
            <person name="Silverstein K.A.T."/>
            <person name="Henningsen E."/>
            <person name="Hirsch C.D."/>
            <person name="Visser B."/>
            <person name="Pretorius Z.A."/>
            <person name="Steffenson B.J."/>
            <person name="Schwessinger B."/>
            <person name="Dodds P.N."/>
            <person name="Figueroa M."/>
        </authorList>
    </citation>
    <scope>NUCLEOTIDE SEQUENCE [LARGE SCALE GENOMIC DNA]</scope>
    <source>
        <strain evidence="1 2">Ug99</strain>
    </source>
</reference>